<dbReference type="FunFam" id="1.10.220.10:FF:000021">
    <property type="entry name" value="annexin D4"/>
    <property type="match status" value="1"/>
</dbReference>
<dbReference type="GO" id="GO:0009414">
    <property type="term" value="P:response to water deprivation"/>
    <property type="evidence" value="ECO:0007669"/>
    <property type="project" value="TreeGrafter"/>
</dbReference>
<proteinExistence type="predicted"/>
<dbReference type="GO" id="GO:0005509">
    <property type="term" value="F:calcium ion binding"/>
    <property type="evidence" value="ECO:0007669"/>
    <property type="project" value="InterPro"/>
</dbReference>
<dbReference type="InterPro" id="IPR037104">
    <property type="entry name" value="Annexin_sf"/>
</dbReference>
<dbReference type="Proteomes" id="UP001367508">
    <property type="component" value="Unassembled WGS sequence"/>
</dbReference>
<evidence type="ECO:0000256" key="3">
    <source>
        <dbReference type="ARBA" id="ARBA00022837"/>
    </source>
</evidence>
<evidence type="ECO:0000256" key="2">
    <source>
        <dbReference type="ARBA" id="ARBA00022737"/>
    </source>
</evidence>
<dbReference type="GO" id="GO:0005737">
    <property type="term" value="C:cytoplasm"/>
    <property type="evidence" value="ECO:0007669"/>
    <property type="project" value="TreeGrafter"/>
</dbReference>
<evidence type="ECO:0000256" key="5">
    <source>
        <dbReference type="ARBA" id="ARBA00023302"/>
    </source>
</evidence>
<dbReference type="GO" id="GO:0009651">
    <property type="term" value="P:response to salt stress"/>
    <property type="evidence" value="ECO:0007669"/>
    <property type="project" value="TreeGrafter"/>
</dbReference>
<dbReference type="SMART" id="SM00335">
    <property type="entry name" value="ANX"/>
    <property type="match status" value="3"/>
</dbReference>
<evidence type="ECO:0000256" key="1">
    <source>
        <dbReference type="ARBA" id="ARBA00022723"/>
    </source>
</evidence>
<name>A0AAN9PY87_CANGL</name>
<keyword evidence="7" id="KW-1185">Reference proteome</keyword>
<organism evidence="6 7">
    <name type="scientific">Canavalia gladiata</name>
    <name type="common">Sword bean</name>
    <name type="synonym">Dolichos gladiatus</name>
    <dbReference type="NCBI Taxonomy" id="3824"/>
    <lineage>
        <taxon>Eukaryota</taxon>
        <taxon>Viridiplantae</taxon>
        <taxon>Streptophyta</taxon>
        <taxon>Embryophyta</taxon>
        <taxon>Tracheophyta</taxon>
        <taxon>Spermatophyta</taxon>
        <taxon>Magnoliopsida</taxon>
        <taxon>eudicotyledons</taxon>
        <taxon>Gunneridae</taxon>
        <taxon>Pentapetalae</taxon>
        <taxon>rosids</taxon>
        <taxon>fabids</taxon>
        <taxon>Fabales</taxon>
        <taxon>Fabaceae</taxon>
        <taxon>Papilionoideae</taxon>
        <taxon>50 kb inversion clade</taxon>
        <taxon>NPAAA clade</taxon>
        <taxon>indigoferoid/millettioid clade</taxon>
        <taxon>Phaseoleae</taxon>
        <taxon>Canavalia</taxon>
    </lineage>
</organism>
<dbReference type="InterPro" id="IPR018502">
    <property type="entry name" value="Annexin_repeat"/>
</dbReference>
<dbReference type="FunFam" id="1.10.220.10:FF:000006">
    <property type="entry name" value="Annexin"/>
    <property type="match status" value="1"/>
</dbReference>
<dbReference type="InterPro" id="IPR001464">
    <property type="entry name" value="Annexin"/>
</dbReference>
<reference evidence="6 7" key="1">
    <citation type="submission" date="2024-01" db="EMBL/GenBank/DDBJ databases">
        <title>The genomes of 5 underutilized Papilionoideae crops provide insights into root nodulation and disease resistanc.</title>
        <authorList>
            <person name="Jiang F."/>
        </authorList>
    </citation>
    <scope>NUCLEOTIDE SEQUENCE [LARGE SCALE GENOMIC DNA]</scope>
    <source>
        <strain evidence="6">LVBAO_FW01</strain>
        <tissue evidence="6">Leaves</tissue>
    </source>
</reference>
<dbReference type="PANTHER" id="PTHR10502:SF196">
    <property type="entry name" value="ANNEXIN D4"/>
    <property type="match status" value="1"/>
</dbReference>
<dbReference type="PANTHER" id="PTHR10502">
    <property type="entry name" value="ANNEXIN"/>
    <property type="match status" value="1"/>
</dbReference>
<dbReference type="Gene3D" id="1.10.220.10">
    <property type="entry name" value="Annexin"/>
    <property type="match status" value="3"/>
</dbReference>
<dbReference type="GO" id="GO:0009408">
    <property type="term" value="P:response to heat"/>
    <property type="evidence" value="ECO:0007669"/>
    <property type="project" value="TreeGrafter"/>
</dbReference>
<keyword evidence="4" id="KW-0041">Annexin</keyword>
<dbReference type="GO" id="GO:0005886">
    <property type="term" value="C:plasma membrane"/>
    <property type="evidence" value="ECO:0007669"/>
    <property type="project" value="TreeGrafter"/>
</dbReference>
<gene>
    <name evidence="6" type="ORF">VNO77_39437</name>
</gene>
<dbReference type="PROSITE" id="PS51897">
    <property type="entry name" value="ANNEXIN_2"/>
    <property type="match status" value="2"/>
</dbReference>
<evidence type="ECO:0008006" key="8">
    <source>
        <dbReference type="Google" id="ProtNLM"/>
    </source>
</evidence>
<dbReference type="GO" id="GO:0005544">
    <property type="term" value="F:calcium-dependent phospholipid binding"/>
    <property type="evidence" value="ECO:0007669"/>
    <property type="project" value="UniProtKB-KW"/>
</dbReference>
<sequence length="314" mass="36152">MALNQELQAVTQAFSGHGVDEKSLVAILGKWDPLERESFRKKTPQLFSEDHERHFQRWDDHYVRLLKHEFVRFKNAVVLWTMHPWERDARFVKEALKKGPKAYGVLVEIACSRSSEELLGARKAYHSLFDHSIEEDVASHIHGIERKLLVALLSAYRYEGSKVKDDTAKSEAKILSNAIKNAHKKPLNEDDEVIRILATRSKLHLQAIYRHYKEISGKNLDEDLDDLRFKETVQCLCTPQIYFSKVLNAALRIDVDKNTKKALTRVIVTRVDIDIKVIKAEYQNLYGVSLAQKIEETAKGNYKDFLLNLIARGG</sequence>
<accession>A0AAN9PY87</accession>
<dbReference type="GO" id="GO:0001786">
    <property type="term" value="F:phosphatidylserine binding"/>
    <property type="evidence" value="ECO:0007669"/>
    <property type="project" value="TreeGrafter"/>
</dbReference>
<keyword evidence="3" id="KW-0106">Calcium</keyword>
<dbReference type="GO" id="GO:0009409">
    <property type="term" value="P:response to cold"/>
    <property type="evidence" value="ECO:0007669"/>
    <property type="project" value="TreeGrafter"/>
</dbReference>
<dbReference type="AlphaFoldDB" id="A0AAN9PY87"/>
<dbReference type="PRINTS" id="PR00196">
    <property type="entry name" value="ANNEXIN"/>
</dbReference>
<dbReference type="Pfam" id="PF00191">
    <property type="entry name" value="Annexin"/>
    <property type="match status" value="3"/>
</dbReference>
<keyword evidence="5" id="KW-0111">Calcium/phospholipid-binding</keyword>
<keyword evidence="1" id="KW-0479">Metal-binding</keyword>
<evidence type="ECO:0000313" key="7">
    <source>
        <dbReference type="Proteomes" id="UP001367508"/>
    </source>
</evidence>
<comment type="caution">
    <text evidence="6">The sequence shown here is derived from an EMBL/GenBank/DDBJ whole genome shotgun (WGS) entry which is preliminary data.</text>
</comment>
<protein>
    <recommendedName>
        <fullName evidence="8">Annexin D4</fullName>
    </recommendedName>
</protein>
<evidence type="ECO:0000256" key="4">
    <source>
        <dbReference type="ARBA" id="ARBA00023216"/>
    </source>
</evidence>
<keyword evidence="2" id="KW-0677">Repeat</keyword>
<evidence type="ECO:0000313" key="6">
    <source>
        <dbReference type="EMBL" id="KAK7314224.1"/>
    </source>
</evidence>
<dbReference type="EMBL" id="JAYMYQ010000009">
    <property type="protein sequence ID" value="KAK7314224.1"/>
    <property type="molecule type" value="Genomic_DNA"/>
</dbReference>
<dbReference type="SUPFAM" id="SSF47874">
    <property type="entry name" value="Annexin"/>
    <property type="match status" value="1"/>
</dbReference>
<dbReference type="FunFam" id="1.10.220.10:FF:000014">
    <property type="entry name" value="annexin D4"/>
    <property type="match status" value="1"/>
</dbReference>